<evidence type="ECO:0000313" key="2">
    <source>
        <dbReference type="EMBL" id="KAF7572663.1"/>
    </source>
</evidence>
<feature type="compositionally biased region" description="Basic and acidic residues" evidence="1">
    <location>
        <begin position="278"/>
        <end position="292"/>
    </location>
</feature>
<reference evidence="2" key="1">
    <citation type="journal article" date="2018" name="BMC Genomics">
        <title>Comparative genomics of the wheat fungal pathogen Pyrenophora tritici-repentis reveals chromosomal variations and genome plasticity.</title>
        <authorList>
            <person name="Moolhuijzen P."/>
            <person name="See P.T."/>
            <person name="Hane J.K."/>
            <person name="Shi G."/>
            <person name="Liu Z."/>
            <person name="Oliver R.P."/>
            <person name="Moffat C.S."/>
        </authorList>
    </citation>
    <scope>NUCLEOTIDE SEQUENCE [LARGE SCALE GENOMIC DNA]</scope>
    <source>
        <strain evidence="2">M4</strain>
    </source>
</reference>
<name>A0A2W1CT75_9PLEO</name>
<reference evidence="5" key="4">
    <citation type="journal article" date="2022" name="Microb. Genom.">
        <title>A global pangenome for the wheat fungal pathogen Pyrenophora tritici-repentis and prediction of effector protein structural homology.</title>
        <authorList>
            <person name="Moolhuijzen P.M."/>
            <person name="See P.T."/>
            <person name="Shi G."/>
            <person name="Powell H.R."/>
            <person name="Cockram J."/>
            <person name="Jorgensen L.N."/>
            <person name="Benslimane H."/>
            <person name="Strelkov S.E."/>
            <person name="Turner J."/>
            <person name="Liu Z."/>
            <person name="Moffat C.S."/>
        </authorList>
    </citation>
    <scope>NUCLEOTIDE SEQUENCE [LARGE SCALE GENOMIC DNA]</scope>
</reference>
<evidence type="ECO:0000313" key="4">
    <source>
        <dbReference type="Proteomes" id="UP000245464"/>
    </source>
</evidence>
<dbReference type="PANTHER" id="PTHR34213:SF2">
    <property type="entry name" value="NUCLEAR TRANSPORT FACTOR 2 (NTF2) FAMILY PROTEIN"/>
    <property type="match status" value="1"/>
</dbReference>
<dbReference type="Proteomes" id="UP000249757">
    <property type="component" value="Unassembled WGS sequence"/>
</dbReference>
<sequence length="314" mass="34978">MGPPTSISDSNINPMPAATSGSRSKLLSTNFKNFLSKPALKHPQKALTVQLWNAEQQSLHGNPTIDQGPKLAARQQRADMSTKATGDIVSSANSGFPNTSDAPGEQFEPRQTATSEDYEPDPSKSLPLSPQRQALVDDIIALYSCQPAVSRVKRYTPDCVYDDQFVYANDRYKMAGQWFALPKLFSASINESYQVIRSDDDMIQFKNKQSWTFRLIPKTATITGLVSLSLDPATRDSEFMQIKYHKDQANDKDYSHEGVGFSFKKWQADHVVKHMDAPELKEFEQDKGAAKEHVRKYGSGTEEGGAPKMDFTKA</sequence>
<keyword evidence="5" id="KW-1185">Reference proteome</keyword>
<feature type="compositionally biased region" description="Polar residues" evidence="1">
    <location>
        <begin position="78"/>
        <end position="101"/>
    </location>
</feature>
<dbReference type="OMA" id="HKDQANE"/>
<dbReference type="EMBL" id="NQIK02000003">
    <property type="protein sequence ID" value="KAF7572663.1"/>
    <property type="molecule type" value="Genomic_DNA"/>
</dbReference>
<dbReference type="PANTHER" id="PTHR34213">
    <property type="entry name" value="NUCLEAR TRANSPORT FACTOR 2 (NTF2) FAMILY PROTEIN"/>
    <property type="match status" value="1"/>
</dbReference>
<dbReference type="EMBL" id="NRDI02000020">
    <property type="protein sequence ID" value="KAI1509523.1"/>
    <property type="molecule type" value="Genomic_DNA"/>
</dbReference>
<evidence type="ECO:0000256" key="1">
    <source>
        <dbReference type="SAM" id="MobiDB-lite"/>
    </source>
</evidence>
<proteinExistence type="predicted"/>
<organism evidence="2 4">
    <name type="scientific">Pyrenophora tritici-repentis</name>
    <dbReference type="NCBI Taxonomy" id="45151"/>
    <lineage>
        <taxon>Eukaryota</taxon>
        <taxon>Fungi</taxon>
        <taxon>Dikarya</taxon>
        <taxon>Ascomycota</taxon>
        <taxon>Pezizomycotina</taxon>
        <taxon>Dothideomycetes</taxon>
        <taxon>Pleosporomycetidae</taxon>
        <taxon>Pleosporales</taxon>
        <taxon>Pleosporineae</taxon>
        <taxon>Pleosporaceae</taxon>
        <taxon>Pyrenophora</taxon>
    </lineage>
</organism>
<feature type="region of interest" description="Disordered" evidence="1">
    <location>
        <begin position="1"/>
        <end position="24"/>
    </location>
</feature>
<reference evidence="3" key="2">
    <citation type="submission" date="2021-05" db="EMBL/GenBank/DDBJ databases">
        <authorList>
            <person name="Moolhuijzen P.M."/>
            <person name="Moffat C.S."/>
        </authorList>
    </citation>
    <scope>NUCLEOTIDE SEQUENCE</scope>
    <source>
        <strain evidence="3">86-124</strain>
    </source>
</reference>
<reference evidence="3" key="3">
    <citation type="journal article" date="2022" name="bioRxiv">
        <title>A global pangenome for the wheat fungal pathogen Pyrenophora tritici-repentis and prediction of effector protein structural homology.</title>
        <authorList>
            <person name="Moolhuijzen P."/>
            <person name="See P.T."/>
            <person name="Shi G."/>
            <person name="Powell H.R."/>
            <person name="Cockram J."/>
            <person name="Jorgensen L.N."/>
            <person name="Benslimane H."/>
            <person name="Strelkov S.E."/>
            <person name="Turner J."/>
            <person name="Liu Z."/>
            <person name="Moffat C.S."/>
        </authorList>
    </citation>
    <scope>NUCLEOTIDE SEQUENCE</scope>
    <source>
        <strain evidence="3">86-124</strain>
    </source>
</reference>
<dbReference type="AlphaFoldDB" id="A0A2W1CT75"/>
<dbReference type="OrthoDB" id="2400485at2759"/>
<evidence type="ECO:0000313" key="3">
    <source>
        <dbReference type="EMBL" id="KAI1509523.1"/>
    </source>
</evidence>
<accession>A0A2W1CT75</accession>
<protein>
    <submittedName>
        <fullName evidence="2">Metaviral-G domain containing protein</fullName>
    </submittedName>
</protein>
<feature type="region of interest" description="Disordered" evidence="1">
    <location>
        <begin position="278"/>
        <end position="314"/>
    </location>
</feature>
<comment type="caution">
    <text evidence="2">The sequence shown here is derived from an EMBL/GenBank/DDBJ whole genome shotgun (WGS) entry which is preliminary data.</text>
</comment>
<gene>
    <name evidence="3" type="ORF">Ptr86124_011603</name>
    <name evidence="2" type="ORF">PtrM4_075680</name>
</gene>
<evidence type="ECO:0000313" key="5">
    <source>
        <dbReference type="Proteomes" id="UP000249757"/>
    </source>
</evidence>
<dbReference type="Proteomes" id="UP000245464">
    <property type="component" value="Chromosome 3"/>
</dbReference>
<feature type="region of interest" description="Disordered" evidence="1">
    <location>
        <begin position="59"/>
        <end position="129"/>
    </location>
</feature>